<gene>
    <name evidence="1" type="ORF">H5410_015800</name>
</gene>
<dbReference type="Proteomes" id="UP000824120">
    <property type="component" value="Chromosome 3"/>
</dbReference>
<comment type="caution">
    <text evidence="1">The sequence shown here is derived from an EMBL/GenBank/DDBJ whole genome shotgun (WGS) entry which is preliminary data.</text>
</comment>
<reference evidence="1 2" key="1">
    <citation type="submission" date="2020-09" db="EMBL/GenBank/DDBJ databases">
        <title>De no assembly of potato wild relative species, Solanum commersonii.</title>
        <authorList>
            <person name="Cho K."/>
        </authorList>
    </citation>
    <scope>NUCLEOTIDE SEQUENCE [LARGE SCALE GENOMIC DNA]</scope>
    <source>
        <strain evidence="1">LZ3.2</strain>
        <tissue evidence="1">Leaf</tissue>
    </source>
</reference>
<dbReference type="AlphaFoldDB" id="A0A9J5ZUU7"/>
<sequence>MEVKLMTYDCEMELLFCWMSVVKEVEAVNIIRECVPTQLKHTLREGSTLANCFGNLFIL</sequence>
<evidence type="ECO:0000313" key="2">
    <source>
        <dbReference type="Proteomes" id="UP000824120"/>
    </source>
</evidence>
<keyword evidence="2" id="KW-1185">Reference proteome</keyword>
<dbReference type="EMBL" id="JACXVP010000003">
    <property type="protein sequence ID" value="KAG5615976.1"/>
    <property type="molecule type" value="Genomic_DNA"/>
</dbReference>
<name>A0A9J5ZUU7_SOLCO</name>
<protein>
    <submittedName>
        <fullName evidence="1">Uncharacterized protein</fullName>
    </submittedName>
</protein>
<organism evidence="1 2">
    <name type="scientific">Solanum commersonii</name>
    <name type="common">Commerson's wild potato</name>
    <name type="synonym">Commerson's nightshade</name>
    <dbReference type="NCBI Taxonomy" id="4109"/>
    <lineage>
        <taxon>Eukaryota</taxon>
        <taxon>Viridiplantae</taxon>
        <taxon>Streptophyta</taxon>
        <taxon>Embryophyta</taxon>
        <taxon>Tracheophyta</taxon>
        <taxon>Spermatophyta</taxon>
        <taxon>Magnoliopsida</taxon>
        <taxon>eudicotyledons</taxon>
        <taxon>Gunneridae</taxon>
        <taxon>Pentapetalae</taxon>
        <taxon>asterids</taxon>
        <taxon>lamiids</taxon>
        <taxon>Solanales</taxon>
        <taxon>Solanaceae</taxon>
        <taxon>Solanoideae</taxon>
        <taxon>Solaneae</taxon>
        <taxon>Solanum</taxon>
    </lineage>
</organism>
<accession>A0A9J5ZUU7</accession>
<evidence type="ECO:0000313" key="1">
    <source>
        <dbReference type="EMBL" id="KAG5615976.1"/>
    </source>
</evidence>
<proteinExistence type="predicted"/>